<dbReference type="InterPro" id="IPR011453">
    <property type="entry name" value="DUF1559"/>
</dbReference>
<reference evidence="3 4" key="1">
    <citation type="submission" date="2018-02" db="EMBL/GenBank/DDBJ databases">
        <title>Comparative genomes isolates from brazilian mangrove.</title>
        <authorList>
            <person name="Araujo J.E."/>
            <person name="Taketani R.G."/>
            <person name="Silva M.C.P."/>
            <person name="Loureco M.V."/>
            <person name="Andreote F.D."/>
        </authorList>
    </citation>
    <scope>NUCLEOTIDE SEQUENCE [LARGE SCALE GENOMIC DNA]</scope>
    <source>
        <strain evidence="3 4">Hex-1 MGV</strain>
    </source>
</reference>
<feature type="domain" description="DUF1559" evidence="2">
    <location>
        <begin position="34"/>
        <end position="284"/>
    </location>
</feature>
<dbReference type="EMBL" id="PUHY01000005">
    <property type="protein sequence ID" value="PQO37640.1"/>
    <property type="molecule type" value="Genomic_DNA"/>
</dbReference>
<dbReference type="OrthoDB" id="255848at2"/>
<keyword evidence="1" id="KW-0812">Transmembrane</keyword>
<name>A0A2S8FZZ8_9BACT</name>
<accession>A0A2S8FZZ8</accession>
<dbReference type="RefSeq" id="WP_105328889.1">
    <property type="nucleotide sequence ID" value="NZ_PUHY01000005.1"/>
</dbReference>
<dbReference type="InterPro" id="IPR045584">
    <property type="entry name" value="Pilin-like"/>
</dbReference>
<gene>
    <name evidence="3" type="ORF">C5Y83_06760</name>
</gene>
<evidence type="ECO:0000256" key="1">
    <source>
        <dbReference type="SAM" id="Phobius"/>
    </source>
</evidence>
<dbReference type="AlphaFoldDB" id="A0A2S8FZZ8"/>
<comment type="caution">
    <text evidence="3">The sequence shown here is derived from an EMBL/GenBank/DDBJ whole genome shotgun (WGS) entry which is preliminary data.</text>
</comment>
<keyword evidence="1" id="KW-0472">Membrane</keyword>
<dbReference type="PANTHER" id="PTHR30093:SF2">
    <property type="entry name" value="TYPE II SECRETION SYSTEM PROTEIN H"/>
    <property type="match status" value="1"/>
</dbReference>
<evidence type="ECO:0000313" key="3">
    <source>
        <dbReference type="EMBL" id="PQO37640.1"/>
    </source>
</evidence>
<dbReference type="InterPro" id="IPR012902">
    <property type="entry name" value="N_methyl_site"/>
</dbReference>
<dbReference type="PANTHER" id="PTHR30093">
    <property type="entry name" value="GENERAL SECRETION PATHWAY PROTEIN G"/>
    <property type="match status" value="1"/>
</dbReference>
<evidence type="ECO:0000313" key="4">
    <source>
        <dbReference type="Proteomes" id="UP000238322"/>
    </source>
</evidence>
<evidence type="ECO:0000259" key="2">
    <source>
        <dbReference type="Pfam" id="PF07596"/>
    </source>
</evidence>
<sequence>MRIKNINKGFTLVELLVVIAIIGVLIALLLPAVQQAREAARRMSCSNNMKQIGIALHNYHDTYRSFPAGYLYRGGNGKCNYGWAVAILPFVEQQNFYDQLNPGKIPLYQRYNGSSTAADKALLQHRLEAFICPSDAGPDLAKSQQFSSTDHFDVAVANYIGCAGWSNTPHYPVKNQDAGGLLWGNSFLSFADIIDGTSNTLMVAEREYPKGRAATWLGAGKNDSYGNQATLRTLFRAAFTMNFDYAAAGQPQNAGKGWSSLHPGGVMSLTADASVHFIPETTNKNNVLRPLSLREDGNVFESPF</sequence>
<dbReference type="Pfam" id="PF07963">
    <property type="entry name" value="N_methyl"/>
    <property type="match status" value="1"/>
</dbReference>
<dbReference type="PROSITE" id="PS00409">
    <property type="entry name" value="PROKAR_NTER_METHYL"/>
    <property type="match status" value="1"/>
</dbReference>
<protein>
    <submittedName>
        <fullName evidence="3">Prepilin-type cleavage/methylation domain-containing protein</fullName>
    </submittedName>
</protein>
<dbReference type="SUPFAM" id="SSF54523">
    <property type="entry name" value="Pili subunits"/>
    <property type="match status" value="1"/>
</dbReference>
<keyword evidence="1" id="KW-1133">Transmembrane helix</keyword>
<dbReference type="Gene3D" id="3.30.700.10">
    <property type="entry name" value="Glycoprotein, Type 4 Pilin"/>
    <property type="match status" value="1"/>
</dbReference>
<feature type="transmembrane region" description="Helical" evidence="1">
    <location>
        <begin position="12"/>
        <end position="33"/>
    </location>
</feature>
<dbReference type="Proteomes" id="UP000238322">
    <property type="component" value="Unassembled WGS sequence"/>
</dbReference>
<dbReference type="NCBIfam" id="TIGR02532">
    <property type="entry name" value="IV_pilin_GFxxxE"/>
    <property type="match status" value="1"/>
</dbReference>
<proteinExistence type="predicted"/>
<dbReference type="Pfam" id="PF07596">
    <property type="entry name" value="SBP_bac_10"/>
    <property type="match status" value="1"/>
</dbReference>
<organism evidence="3 4">
    <name type="scientific">Blastopirellula marina</name>
    <dbReference type="NCBI Taxonomy" id="124"/>
    <lineage>
        <taxon>Bacteria</taxon>
        <taxon>Pseudomonadati</taxon>
        <taxon>Planctomycetota</taxon>
        <taxon>Planctomycetia</taxon>
        <taxon>Pirellulales</taxon>
        <taxon>Pirellulaceae</taxon>
        <taxon>Blastopirellula</taxon>
    </lineage>
</organism>